<dbReference type="InterPro" id="IPR000490">
    <property type="entry name" value="Glyco_hydro_17"/>
</dbReference>
<name>A0A835DQ81_TETSI</name>
<dbReference type="InterPro" id="IPR044965">
    <property type="entry name" value="Glyco_hydro_17_plant"/>
</dbReference>
<evidence type="ECO:0000313" key="8">
    <source>
        <dbReference type="Proteomes" id="UP000655225"/>
    </source>
</evidence>
<dbReference type="FunFam" id="3.20.20.80:FF:000010">
    <property type="entry name" value="glucan endo-1,3-beta-glucosidase, basic"/>
    <property type="match status" value="1"/>
</dbReference>
<dbReference type="GO" id="GO:0004553">
    <property type="term" value="F:hydrolase activity, hydrolyzing O-glycosyl compounds"/>
    <property type="evidence" value="ECO:0007669"/>
    <property type="project" value="InterPro"/>
</dbReference>
<dbReference type="InterPro" id="IPR017853">
    <property type="entry name" value="GH"/>
</dbReference>
<sequence length="515" mass="56292">MGSDGMGRLLGMVMAFGLVFKKVVDMSMVGKVVMDMDLVGKVVMDVGSDGRVVGVPVADVEYDLANIVSCQKSFRSERLQLGSKNQRAGLSQGPSSSYLLQLIPVVEGGVYRHGSYAHRGSNRSCRVRHWCTASAKESGDTILLSDGRGSDMVGRRGYLDFKAQESENGEDKGYATAKDGILWLLSVAQQPDITETMIWNDPRKDIPQGKAHHMGDNLPSPADVISLYKRSDMERIRLFEPLAEVLEALRGSNILVSLGVRNEDLQSLSSSQDAANAWVGAHIVPYKNDVSFSWVTLGNEVIPGPESSYVASAMTNIHNALLSNGLDGVKVTTVVANNALTTSYPPSAGAFSPDVLNIMKDIATFLYQTGAPLMVNVYPYFAYSADPTHISLDYAMFNGKDPVIDGNYQYFSLFEAMVDAFNAALEKINAADVPLAVSESGWPSSGNEPYTSIHNAQTYNANLMKHVLGHGTPRRPDHHMDTFMFAIFNEDLKAAGVEQNFGFFYPNMQPVYSFW</sequence>
<protein>
    <recommendedName>
        <fullName evidence="9">Glucan endo-1,3-beta-D-glucosidase</fullName>
    </recommendedName>
</protein>
<gene>
    <name evidence="7" type="ORF">HHK36_004385</name>
</gene>
<dbReference type="PANTHER" id="PTHR32227">
    <property type="entry name" value="GLUCAN ENDO-1,3-BETA-GLUCOSIDASE BG1-RELATED-RELATED"/>
    <property type="match status" value="1"/>
</dbReference>
<comment type="similarity">
    <text evidence="1 4">Belongs to the glycosyl hydrolase 17 family.</text>
</comment>
<evidence type="ECO:0000256" key="6">
    <source>
        <dbReference type="SAM" id="SignalP"/>
    </source>
</evidence>
<proteinExistence type="inferred from homology"/>
<comment type="caution">
    <text evidence="7">The sequence shown here is derived from an EMBL/GenBank/DDBJ whole genome shotgun (WGS) entry which is preliminary data.</text>
</comment>
<dbReference type="Pfam" id="PF00332">
    <property type="entry name" value="Glyco_hydro_17"/>
    <property type="match status" value="1"/>
</dbReference>
<dbReference type="Proteomes" id="UP000655225">
    <property type="component" value="Unassembled WGS sequence"/>
</dbReference>
<accession>A0A835DQ81</accession>
<keyword evidence="3 5" id="KW-0326">Glycosidase</keyword>
<organism evidence="7 8">
    <name type="scientific">Tetracentron sinense</name>
    <name type="common">Spur-leaf</name>
    <dbReference type="NCBI Taxonomy" id="13715"/>
    <lineage>
        <taxon>Eukaryota</taxon>
        <taxon>Viridiplantae</taxon>
        <taxon>Streptophyta</taxon>
        <taxon>Embryophyta</taxon>
        <taxon>Tracheophyta</taxon>
        <taxon>Spermatophyta</taxon>
        <taxon>Magnoliopsida</taxon>
        <taxon>Trochodendrales</taxon>
        <taxon>Trochodendraceae</taxon>
        <taxon>Tetracentron</taxon>
    </lineage>
</organism>
<dbReference type="EMBL" id="JABCRI010000002">
    <property type="protein sequence ID" value="KAF8411826.1"/>
    <property type="molecule type" value="Genomic_DNA"/>
</dbReference>
<feature type="chain" id="PRO_5032607097" description="Glucan endo-1,3-beta-D-glucosidase" evidence="6">
    <location>
        <begin position="22"/>
        <end position="515"/>
    </location>
</feature>
<dbReference type="AlphaFoldDB" id="A0A835DQ81"/>
<reference evidence="7 8" key="1">
    <citation type="submission" date="2020-04" db="EMBL/GenBank/DDBJ databases">
        <title>Plant Genome Project.</title>
        <authorList>
            <person name="Zhang R.-G."/>
        </authorList>
    </citation>
    <scope>NUCLEOTIDE SEQUENCE [LARGE SCALE GENOMIC DNA]</scope>
    <source>
        <strain evidence="7">YNK0</strain>
        <tissue evidence="7">Leaf</tissue>
    </source>
</reference>
<keyword evidence="6" id="KW-0732">Signal</keyword>
<evidence type="ECO:0000256" key="4">
    <source>
        <dbReference type="RuleBase" id="RU004335"/>
    </source>
</evidence>
<keyword evidence="8" id="KW-1185">Reference proteome</keyword>
<dbReference type="GO" id="GO:0005975">
    <property type="term" value="P:carbohydrate metabolic process"/>
    <property type="evidence" value="ECO:0007669"/>
    <property type="project" value="InterPro"/>
</dbReference>
<evidence type="ECO:0000256" key="3">
    <source>
        <dbReference type="ARBA" id="ARBA00023295"/>
    </source>
</evidence>
<evidence type="ECO:0008006" key="9">
    <source>
        <dbReference type="Google" id="ProtNLM"/>
    </source>
</evidence>
<feature type="signal peptide" evidence="6">
    <location>
        <begin position="1"/>
        <end position="21"/>
    </location>
</feature>
<dbReference type="Gene3D" id="3.20.20.80">
    <property type="entry name" value="Glycosidases"/>
    <property type="match status" value="1"/>
</dbReference>
<dbReference type="PROSITE" id="PS00587">
    <property type="entry name" value="GLYCOSYL_HYDROL_F17"/>
    <property type="match status" value="1"/>
</dbReference>
<evidence type="ECO:0000256" key="2">
    <source>
        <dbReference type="ARBA" id="ARBA00022801"/>
    </source>
</evidence>
<dbReference type="OrthoDB" id="941679at2759"/>
<keyword evidence="2 5" id="KW-0378">Hydrolase</keyword>
<evidence type="ECO:0000256" key="1">
    <source>
        <dbReference type="ARBA" id="ARBA00008773"/>
    </source>
</evidence>
<dbReference type="SUPFAM" id="SSF51445">
    <property type="entry name" value="(Trans)glycosidases"/>
    <property type="match status" value="1"/>
</dbReference>
<evidence type="ECO:0000313" key="7">
    <source>
        <dbReference type="EMBL" id="KAF8411826.1"/>
    </source>
</evidence>
<evidence type="ECO:0000256" key="5">
    <source>
        <dbReference type="RuleBase" id="RU004336"/>
    </source>
</evidence>